<evidence type="ECO:0000256" key="6">
    <source>
        <dbReference type="ARBA" id="ARBA00074848"/>
    </source>
</evidence>
<dbReference type="InterPro" id="IPR018211">
    <property type="entry name" value="ADH_Fe_CS"/>
</dbReference>
<evidence type="ECO:0000313" key="10">
    <source>
        <dbReference type="EMBL" id="KAA5607057.1"/>
    </source>
</evidence>
<evidence type="ECO:0000256" key="4">
    <source>
        <dbReference type="ARBA" id="ARBA00049164"/>
    </source>
</evidence>
<comment type="cofactor">
    <cofactor evidence="1">
        <name>Fe cation</name>
        <dbReference type="ChEBI" id="CHEBI:24875"/>
    </cofactor>
</comment>
<dbReference type="Proteomes" id="UP000324065">
    <property type="component" value="Unassembled WGS sequence"/>
</dbReference>
<dbReference type="Pfam" id="PF00465">
    <property type="entry name" value="Fe-ADH"/>
    <property type="match status" value="1"/>
</dbReference>
<evidence type="ECO:0000259" key="9">
    <source>
        <dbReference type="Pfam" id="PF25137"/>
    </source>
</evidence>
<keyword evidence="11" id="KW-1185">Reference proteome</keyword>
<sequence length="379" mass="39299">MSGLKRFNLKTEIVFGANVTERLRDFEGRRVGLITDAMMAKVGIVERFRASLPACTVAVYDSVLPDSPRSQVAEASARMADFGPDVLVALGGGSVIDAAKAIVATVRALVPDHPIPLVAVPTTSGTGSEVTSWAVISEPEKGIKYPLISDEIIPDIALLDPELVRSVPPAVTADTGMDVLTHAIEAFVSVGATDYTDAFAEKAVSLAVTHLPTAYATGDDMTARTAMHHASCMAGIAFANAGLGLNHAIAHSIGGRLHLPHGRINAMLLPAVIACNAGVRPGDAAPFPTAARYAALAQRVGLDAPNDRAGARALARHLAQMNARMNVPATLRAAGVDMAAYAAAEADLVRLALADKSLATNPRTVSADDVLTVLRAVAG</sequence>
<evidence type="ECO:0000313" key="11">
    <source>
        <dbReference type="Proteomes" id="UP000324065"/>
    </source>
</evidence>
<comment type="catalytic activity">
    <reaction evidence="5">
        <text>a primary alcohol + NAD(+) = an aldehyde + NADH + H(+)</text>
        <dbReference type="Rhea" id="RHEA:10736"/>
        <dbReference type="ChEBI" id="CHEBI:15378"/>
        <dbReference type="ChEBI" id="CHEBI:15734"/>
        <dbReference type="ChEBI" id="CHEBI:17478"/>
        <dbReference type="ChEBI" id="CHEBI:57540"/>
        <dbReference type="ChEBI" id="CHEBI:57945"/>
        <dbReference type="EC" id="1.1.1.1"/>
    </reaction>
</comment>
<dbReference type="CDD" id="cd08180">
    <property type="entry name" value="PDD"/>
    <property type="match status" value="1"/>
</dbReference>
<keyword evidence="3" id="KW-0560">Oxidoreductase</keyword>
<evidence type="ECO:0000256" key="3">
    <source>
        <dbReference type="ARBA" id="ARBA00023002"/>
    </source>
</evidence>
<gene>
    <name evidence="10" type="ORF">F1188_03895</name>
</gene>
<feature type="domain" description="Alcohol dehydrogenase iron-type/glycerol dehydrogenase GldA" evidence="8">
    <location>
        <begin position="11"/>
        <end position="161"/>
    </location>
</feature>
<organism evidence="10 11">
    <name type="scientific">Roseospira marina</name>
    <dbReference type="NCBI Taxonomy" id="140057"/>
    <lineage>
        <taxon>Bacteria</taxon>
        <taxon>Pseudomonadati</taxon>
        <taxon>Pseudomonadota</taxon>
        <taxon>Alphaproteobacteria</taxon>
        <taxon>Rhodospirillales</taxon>
        <taxon>Rhodospirillaceae</taxon>
        <taxon>Roseospira</taxon>
    </lineage>
</organism>
<name>A0A5M6IGN9_9PROT</name>
<dbReference type="FunFam" id="3.40.50.1970:FF:000003">
    <property type="entry name" value="Alcohol dehydrogenase, iron-containing"/>
    <property type="match status" value="1"/>
</dbReference>
<dbReference type="AlphaFoldDB" id="A0A5M6IGN9"/>
<feature type="domain" description="Fe-containing alcohol dehydrogenase-like C-terminal" evidence="9">
    <location>
        <begin position="172"/>
        <end position="376"/>
    </location>
</feature>
<proteinExistence type="inferred from homology"/>
<dbReference type="Gene3D" id="1.20.1090.10">
    <property type="entry name" value="Dehydroquinate synthase-like - alpha domain"/>
    <property type="match status" value="1"/>
</dbReference>
<dbReference type="PANTHER" id="PTHR11496">
    <property type="entry name" value="ALCOHOL DEHYDROGENASE"/>
    <property type="match status" value="1"/>
</dbReference>
<dbReference type="InterPro" id="IPR001670">
    <property type="entry name" value="ADH_Fe/GldA"/>
</dbReference>
<evidence type="ECO:0000256" key="7">
    <source>
        <dbReference type="ARBA" id="ARBA00076680"/>
    </source>
</evidence>
<evidence type="ECO:0000256" key="2">
    <source>
        <dbReference type="ARBA" id="ARBA00007358"/>
    </source>
</evidence>
<dbReference type="RefSeq" id="WP_150061067.1">
    <property type="nucleotide sequence ID" value="NZ_JACHII010000003.1"/>
</dbReference>
<evidence type="ECO:0000256" key="5">
    <source>
        <dbReference type="ARBA" id="ARBA00049243"/>
    </source>
</evidence>
<dbReference type="SUPFAM" id="SSF56796">
    <property type="entry name" value="Dehydroquinate synthase-like"/>
    <property type="match status" value="1"/>
</dbReference>
<dbReference type="FunFam" id="1.20.1090.10:FF:000001">
    <property type="entry name" value="Aldehyde-alcohol dehydrogenase"/>
    <property type="match status" value="1"/>
</dbReference>
<dbReference type="PANTHER" id="PTHR11496:SF83">
    <property type="entry name" value="HYDROXYACID-OXOACID TRANSHYDROGENASE, MITOCHONDRIAL"/>
    <property type="match status" value="1"/>
</dbReference>
<dbReference type="InterPro" id="IPR056798">
    <property type="entry name" value="ADH_Fe_C"/>
</dbReference>
<protein>
    <recommendedName>
        <fullName evidence="6">Alcohol dehydrogenase 2</fullName>
    </recommendedName>
    <alternativeName>
        <fullName evidence="7">Alcohol dehydrogenase II</fullName>
    </alternativeName>
</protein>
<dbReference type="GO" id="GO:0004022">
    <property type="term" value="F:alcohol dehydrogenase (NAD+) activity"/>
    <property type="evidence" value="ECO:0007669"/>
    <property type="project" value="UniProtKB-EC"/>
</dbReference>
<accession>A0A5M6IGN9</accession>
<dbReference type="InterPro" id="IPR039697">
    <property type="entry name" value="Alcohol_dehydrogenase_Fe"/>
</dbReference>
<evidence type="ECO:0000256" key="1">
    <source>
        <dbReference type="ARBA" id="ARBA00001962"/>
    </source>
</evidence>
<comment type="similarity">
    <text evidence="2">Belongs to the iron-containing alcohol dehydrogenase family.</text>
</comment>
<dbReference type="OrthoDB" id="9815791at2"/>
<reference evidence="10 11" key="1">
    <citation type="submission" date="2019-09" db="EMBL/GenBank/DDBJ databases">
        <title>Genome sequence of Roseospira marina, one of the more divergent members of the non-sulfur purple photosynthetic bacterial family, the Rhodospirillaceae.</title>
        <authorList>
            <person name="Meyer T."/>
            <person name="Kyndt J."/>
        </authorList>
    </citation>
    <scope>NUCLEOTIDE SEQUENCE [LARGE SCALE GENOMIC DNA]</scope>
    <source>
        <strain evidence="10 11">DSM 15113</strain>
    </source>
</reference>
<dbReference type="PROSITE" id="PS00913">
    <property type="entry name" value="ADH_IRON_1"/>
    <property type="match status" value="1"/>
</dbReference>
<comment type="caution">
    <text evidence="10">The sequence shown here is derived from an EMBL/GenBank/DDBJ whole genome shotgun (WGS) entry which is preliminary data.</text>
</comment>
<dbReference type="EMBL" id="VWPJ01000002">
    <property type="protein sequence ID" value="KAA5607057.1"/>
    <property type="molecule type" value="Genomic_DNA"/>
</dbReference>
<dbReference type="GO" id="GO:0046872">
    <property type="term" value="F:metal ion binding"/>
    <property type="evidence" value="ECO:0007669"/>
    <property type="project" value="InterPro"/>
</dbReference>
<dbReference type="Gene3D" id="3.40.50.1970">
    <property type="match status" value="1"/>
</dbReference>
<dbReference type="Pfam" id="PF25137">
    <property type="entry name" value="ADH_Fe_C"/>
    <property type="match status" value="1"/>
</dbReference>
<evidence type="ECO:0000259" key="8">
    <source>
        <dbReference type="Pfam" id="PF00465"/>
    </source>
</evidence>
<comment type="catalytic activity">
    <reaction evidence="4">
        <text>a secondary alcohol + NAD(+) = a ketone + NADH + H(+)</text>
        <dbReference type="Rhea" id="RHEA:10740"/>
        <dbReference type="ChEBI" id="CHEBI:15378"/>
        <dbReference type="ChEBI" id="CHEBI:17087"/>
        <dbReference type="ChEBI" id="CHEBI:35681"/>
        <dbReference type="ChEBI" id="CHEBI:57540"/>
        <dbReference type="ChEBI" id="CHEBI:57945"/>
        <dbReference type="EC" id="1.1.1.1"/>
    </reaction>
</comment>